<dbReference type="EMBL" id="JBAKAZ010000042">
    <property type="protein sequence ID" value="MEL0630149.1"/>
    <property type="molecule type" value="Genomic_DNA"/>
</dbReference>
<gene>
    <name evidence="1" type="ORF">V6256_11090</name>
</gene>
<evidence type="ECO:0000313" key="1">
    <source>
        <dbReference type="EMBL" id="MEL0630149.1"/>
    </source>
</evidence>
<name>A0ABU9GSG3_9GAMM</name>
<keyword evidence="1" id="KW-0255">Endonuclease</keyword>
<keyword evidence="1" id="KW-0378">Hydrolase</keyword>
<evidence type="ECO:0000313" key="2">
    <source>
        <dbReference type="Proteomes" id="UP001369082"/>
    </source>
</evidence>
<dbReference type="RefSeq" id="WP_341598278.1">
    <property type="nucleotide sequence ID" value="NZ_JBAKAZ010000042.1"/>
</dbReference>
<keyword evidence="1" id="KW-0540">Nuclease</keyword>
<dbReference type="GO" id="GO:0004519">
    <property type="term" value="F:endonuclease activity"/>
    <property type="evidence" value="ECO:0007669"/>
    <property type="project" value="UniProtKB-KW"/>
</dbReference>
<proteinExistence type="predicted"/>
<comment type="caution">
    <text evidence="1">The sequence shown here is derived from an EMBL/GenBank/DDBJ whole genome shotgun (WGS) entry which is preliminary data.</text>
</comment>
<accession>A0ABU9GSG3</accession>
<dbReference type="PANTHER" id="PTHR38733">
    <property type="entry name" value="PROTEIN MCRC"/>
    <property type="match status" value="1"/>
</dbReference>
<sequence length="316" mass="36374">MQNIWLLMLYASDFRYLANEYAGSESIDEDVANLVTDVLCSQVEERLKRNLTYGYKHSTRELNRVRGRINTLETYSKQLLQRGKVSCTFEELSVDTPRNRYICAALNKMTHLVSKKALQLKCHKLYQEMLQLGVSPLFSVNYQPKNDRFSRHETTDRSVLVTAELAFNLALINEAGGNNSYPSPDKQAHWVRSLFEKAVGGFYKLKLNEDWQVKSGKKLKWQINEKTSQIDALMPSMQLDTLLENQSQGKRIVIDTKYTAITTHRQYGGESFKSNYIYQLYTYLRSQETSDDPLSSSTTGMLLHPSVGVQYNTMNK</sequence>
<dbReference type="Proteomes" id="UP001369082">
    <property type="component" value="Unassembled WGS sequence"/>
</dbReference>
<protein>
    <submittedName>
        <fullName evidence="1">5-methylcytosine-specific restriction endonuclease system specificity protein McrC</fullName>
    </submittedName>
</protein>
<dbReference type="InterPro" id="IPR019292">
    <property type="entry name" value="McrC"/>
</dbReference>
<dbReference type="InterPro" id="IPR014407">
    <property type="entry name" value="McrC_bac"/>
</dbReference>
<organism evidence="1 2">
    <name type="scientific">Psychromonas aquatilis</name>
    <dbReference type="NCBI Taxonomy" id="2005072"/>
    <lineage>
        <taxon>Bacteria</taxon>
        <taxon>Pseudomonadati</taxon>
        <taxon>Pseudomonadota</taxon>
        <taxon>Gammaproteobacteria</taxon>
        <taxon>Alteromonadales</taxon>
        <taxon>Psychromonadaceae</taxon>
        <taxon>Psychromonas</taxon>
    </lineage>
</organism>
<dbReference type="PANTHER" id="PTHR38733:SF1">
    <property type="entry name" value="TYPE IV METHYL-DIRECTED RESTRICTION ENZYME ECOKMCRBC"/>
    <property type="match status" value="1"/>
</dbReference>
<reference evidence="1 2" key="1">
    <citation type="submission" date="2024-02" db="EMBL/GenBank/DDBJ databases">
        <title>Bacteria isolated from the canopy kelp, Nereocystis luetkeana.</title>
        <authorList>
            <person name="Pfister C.A."/>
            <person name="Younker I.T."/>
            <person name="Light S.H."/>
        </authorList>
    </citation>
    <scope>NUCLEOTIDE SEQUENCE [LARGE SCALE GENOMIC DNA]</scope>
    <source>
        <strain evidence="1 2">TI.1.05</strain>
    </source>
</reference>
<dbReference type="Pfam" id="PF10117">
    <property type="entry name" value="McrBC"/>
    <property type="match status" value="1"/>
</dbReference>
<keyword evidence="2" id="KW-1185">Reference proteome</keyword>
<dbReference type="PIRSF" id="PIRSF003109">
    <property type="entry name" value="McrC"/>
    <property type="match status" value="1"/>
</dbReference>